<accession>A0A0E9V655</accession>
<dbReference type="AlphaFoldDB" id="A0A0E9V655"/>
<proteinExistence type="predicted"/>
<organism evidence="1">
    <name type="scientific">Anguilla anguilla</name>
    <name type="common">European freshwater eel</name>
    <name type="synonym">Muraena anguilla</name>
    <dbReference type="NCBI Taxonomy" id="7936"/>
    <lineage>
        <taxon>Eukaryota</taxon>
        <taxon>Metazoa</taxon>
        <taxon>Chordata</taxon>
        <taxon>Craniata</taxon>
        <taxon>Vertebrata</taxon>
        <taxon>Euteleostomi</taxon>
        <taxon>Actinopterygii</taxon>
        <taxon>Neopterygii</taxon>
        <taxon>Teleostei</taxon>
        <taxon>Anguilliformes</taxon>
        <taxon>Anguillidae</taxon>
        <taxon>Anguilla</taxon>
    </lineage>
</organism>
<reference evidence="1" key="2">
    <citation type="journal article" date="2015" name="Fish Shellfish Immunol.">
        <title>Early steps in the European eel (Anguilla anguilla)-Vibrio vulnificus interaction in the gills: Role of the RtxA13 toxin.</title>
        <authorList>
            <person name="Callol A."/>
            <person name="Pajuelo D."/>
            <person name="Ebbesson L."/>
            <person name="Teles M."/>
            <person name="MacKenzie S."/>
            <person name="Amaro C."/>
        </authorList>
    </citation>
    <scope>NUCLEOTIDE SEQUENCE</scope>
</reference>
<name>A0A0E9V655_ANGAN</name>
<evidence type="ECO:0000313" key="1">
    <source>
        <dbReference type="EMBL" id="JAH72925.1"/>
    </source>
</evidence>
<dbReference type="EMBL" id="GBXM01035652">
    <property type="protein sequence ID" value="JAH72925.1"/>
    <property type="molecule type" value="Transcribed_RNA"/>
</dbReference>
<protein>
    <submittedName>
        <fullName evidence="1">Uncharacterized protein</fullName>
    </submittedName>
</protein>
<sequence>MLNTLLQTLLKSKGFPLSSGLPPFQTKKTSAPLVLIAKATLRSRAASEPTQKGRKARKDIASVLPLLNTEEYCPKWKQLETNGLLDKKECQTDKF</sequence>
<reference evidence="1" key="1">
    <citation type="submission" date="2014-11" db="EMBL/GenBank/DDBJ databases">
        <authorList>
            <person name="Amaro Gonzalez C."/>
        </authorList>
    </citation>
    <scope>NUCLEOTIDE SEQUENCE</scope>
</reference>